<feature type="compositionally biased region" description="Low complexity" evidence="3">
    <location>
        <begin position="884"/>
        <end position="899"/>
    </location>
</feature>
<feature type="region of interest" description="Disordered" evidence="3">
    <location>
        <begin position="291"/>
        <end position="371"/>
    </location>
</feature>
<dbReference type="Proteomes" id="UP000827284">
    <property type="component" value="Unassembled WGS sequence"/>
</dbReference>
<protein>
    <recommendedName>
        <fullName evidence="4">IPT/TIG domain-containing protein</fullName>
    </recommendedName>
</protein>
<evidence type="ECO:0000313" key="5">
    <source>
        <dbReference type="EMBL" id="GJJ72885.1"/>
    </source>
</evidence>
<dbReference type="GO" id="GO:0005634">
    <property type="term" value="C:nucleus"/>
    <property type="evidence" value="ECO:0007669"/>
    <property type="project" value="TreeGrafter"/>
</dbReference>
<dbReference type="InterPro" id="IPR002110">
    <property type="entry name" value="Ankyrin_rpt"/>
</dbReference>
<feature type="compositionally biased region" description="Acidic residues" evidence="3">
    <location>
        <begin position="912"/>
        <end position="921"/>
    </location>
</feature>
<evidence type="ECO:0000256" key="3">
    <source>
        <dbReference type="SAM" id="MobiDB-lite"/>
    </source>
</evidence>
<name>A0A9P3HA24_9FUNG</name>
<proteinExistence type="predicted"/>
<feature type="domain" description="IPT/TIG" evidence="4">
    <location>
        <begin position="407"/>
        <end position="493"/>
    </location>
</feature>
<keyword evidence="1 2" id="KW-0040">ANK repeat</keyword>
<evidence type="ECO:0000256" key="1">
    <source>
        <dbReference type="ARBA" id="ARBA00023043"/>
    </source>
</evidence>
<keyword evidence="6" id="KW-1185">Reference proteome</keyword>
<dbReference type="GO" id="GO:0003690">
    <property type="term" value="F:double-stranded DNA binding"/>
    <property type="evidence" value="ECO:0007669"/>
    <property type="project" value="TreeGrafter"/>
</dbReference>
<accession>A0A9P3HA24</accession>
<dbReference type="AlphaFoldDB" id="A0A9P3HA24"/>
<dbReference type="InterPro" id="IPR002909">
    <property type="entry name" value="IPT_dom"/>
</dbReference>
<dbReference type="GO" id="GO:0006357">
    <property type="term" value="P:regulation of transcription by RNA polymerase II"/>
    <property type="evidence" value="ECO:0007669"/>
    <property type="project" value="TreeGrafter"/>
</dbReference>
<dbReference type="PANTHER" id="PTHR23335">
    <property type="entry name" value="CALMODULIN-BINDING TRANSCRIPTION ACTIVATOR CAMTA"/>
    <property type="match status" value="1"/>
</dbReference>
<dbReference type="Gene3D" id="1.25.40.20">
    <property type="entry name" value="Ankyrin repeat-containing domain"/>
    <property type="match status" value="1"/>
</dbReference>
<dbReference type="Pfam" id="PF01833">
    <property type="entry name" value="TIG"/>
    <property type="match status" value="1"/>
</dbReference>
<dbReference type="InterPro" id="IPR013783">
    <property type="entry name" value="Ig-like_fold"/>
</dbReference>
<dbReference type="PROSITE" id="PS50088">
    <property type="entry name" value="ANK_REPEAT"/>
    <property type="match status" value="1"/>
</dbReference>
<evidence type="ECO:0000259" key="4">
    <source>
        <dbReference type="SMART" id="SM00429"/>
    </source>
</evidence>
<dbReference type="PROSITE" id="PS50297">
    <property type="entry name" value="ANK_REP_REGION"/>
    <property type="match status" value="1"/>
</dbReference>
<comment type="caution">
    <text evidence="5">The sequence shown here is derived from an EMBL/GenBank/DDBJ whole genome shotgun (WGS) entry which is preliminary data.</text>
</comment>
<gene>
    <name evidence="5" type="ORF">EMPS_05243</name>
</gene>
<dbReference type="InterPro" id="IPR057962">
    <property type="entry name" value="SPT23_MGA2_DBD"/>
</dbReference>
<dbReference type="EMBL" id="BQFW01000007">
    <property type="protein sequence ID" value="GJJ72885.1"/>
    <property type="molecule type" value="Genomic_DNA"/>
</dbReference>
<sequence>MPPYSSTANPAIHLTMGLNHGSFESTFIHQQESSAIRMGDSRKAQLATPEWNSAQLYSVDGSLESYSKPATSHRLNVKTHVFKKELQEYVPTQIEDRLRIETIIYVELSIVSQEDGSVLKTYDYARLPKDLFFAQADKVMSEEEMATKNILNLSTILQCPSNNWQEETEACLRCAKRMSAKLEQTESRILHLLPELHRTEDGDALISFRSGVANIQFKVNCYCGHKKEKEGFVIRFDSLSDASIASHVTLPLMFYHQNKNRIASRAAAAAAKAAAKAEQLQLKLQQQELKKQQKLQRASSSPRNVVKSSTSKSKRERSERSESGSPLGSRPQHQFPTPPGSQLNSPIDYPSQRDLDDFMDSSPDVSYMSHAPPDPMISLFPELTEETPSPQHQVQQQIQPQHQEPQTAAITHLTPSSGPTRGGTLVTIHGSGFTVGEMMYVCFGQTFVPIIPQRDHMLECFTPAAAKAETVSVFALHTTVPTTVPAQASYTYVDDNEKELIKLALQRLMSISARLDGPLDSVLSRANEFTLWNDLLEGTYSSTSASSSSTPMPKPVSFSNLEKMVLESFKLVDDSMVSSTSSPIVMKSKEGLDITNETGHTMLHLSVALQYESLVRDLILRGVDLKLRDKNGLSALALAQRLGLKSMVDLLSSAEINNHGSRALVWSEDSSSLDTTTHGKVSTTKTSDHHQRMDFEWEDFGANASSSSSKIHDLATRRPNIGPLREVVELQTLLPSTKSDTQTMPLRGSSGILRNNIQATGLMDVSSHPPGSLLNVRDTTAVDVLGHQGDPPVVVATRNHPLQHVSLLAEASSCNEVVVARGSGDEAEVVGRDCVSQGEDGTRTLLREAVERAGVQTGRTEEDSEPVLLFLGGRPVVMTRHSRTSASSTPSAAPQEAQANDNGCKDQNNDTTQDDSEITHP</sequence>
<feature type="compositionally biased region" description="Polar residues" evidence="3">
    <location>
        <begin position="331"/>
        <end position="345"/>
    </location>
</feature>
<dbReference type="GO" id="GO:0003712">
    <property type="term" value="F:transcription coregulator activity"/>
    <property type="evidence" value="ECO:0007669"/>
    <property type="project" value="TreeGrafter"/>
</dbReference>
<feature type="region of interest" description="Disordered" evidence="3">
    <location>
        <begin position="880"/>
        <end position="921"/>
    </location>
</feature>
<dbReference type="SUPFAM" id="SSF48403">
    <property type="entry name" value="Ankyrin repeat"/>
    <property type="match status" value="1"/>
</dbReference>
<dbReference type="PANTHER" id="PTHR23335:SF1">
    <property type="entry name" value="CALMODULIN-BINDING TRANSCRIPTION ACTIVATOR, ISOFORM F"/>
    <property type="match status" value="1"/>
</dbReference>
<evidence type="ECO:0000313" key="6">
    <source>
        <dbReference type="Proteomes" id="UP000827284"/>
    </source>
</evidence>
<reference evidence="5" key="1">
    <citation type="submission" date="2021-11" db="EMBL/GenBank/DDBJ databases">
        <authorList>
            <person name="Herlambang A."/>
            <person name="Guo Y."/>
            <person name="Takashima Y."/>
            <person name="Nishizawa T."/>
        </authorList>
    </citation>
    <scope>NUCLEOTIDE SEQUENCE</scope>
    <source>
        <strain evidence="5">E1425</strain>
    </source>
</reference>
<dbReference type="InterPro" id="IPR036770">
    <property type="entry name" value="Ankyrin_rpt-contain_sf"/>
</dbReference>
<dbReference type="Pfam" id="PF25603">
    <property type="entry name" value="SPT23_MGA2_DBD"/>
    <property type="match status" value="1"/>
</dbReference>
<evidence type="ECO:0000256" key="2">
    <source>
        <dbReference type="PROSITE-ProRule" id="PRU00023"/>
    </source>
</evidence>
<dbReference type="Gene3D" id="2.60.40.10">
    <property type="entry name" value="Immunoglobulins"/>
    <property type="match status" value="1"/>
</dbReference>
<dbReference type="SUPFAM" id="SSF81296">
    <property type="entry name" value="E set domains"/>
    <property type="match status" value="1"/>
</dbReference>
<dbReference type="OrthoDB" id="341259at2759"/>
<feature type="repeat" description="ANK" evidence="2">
    <location>
        <begin position="598"/>
        <end position="630"/>
    </location>
</feature>
<dbReference type="InterPro" id="IPR014756">
    <property type="entry name" value="Ig_E-set"/>
</dbReference>
<dbReference type="SMART" id="SM00429">
    <property type="entry name" value="IPT"/>
    <property type="match status" value="1"/>
</dbReference>
<organism evidence="5 6">
    <name type="scientific">Entomortierella parvispora</name>
    <dbReference type="NCBI Taxonomy" id="205924"/>
    <lineage>
        <taxon>Eukaryota</taxon>
        <taxon>Fungi</taxon>
        <taxon>Fungi incertae sedis</taxon>
        <taxon>Mucoromycota</taxon>
        <taxon>Mortierellomycotina</taxon>
        <taxon>Mortierellomycetes</taxon>
        <taxon>Mortierellales</taxon>
        <taxon>Mortierellaceae</taxon>
        <taxon>Entomortierella</taxon>
    </lineage>
</organism>
<reference evidence="5" key="2">
    <citation type="journal article" date="2022" name="Microbiol. Resour. Announc.">
        <title>Whole-Genome Sequence of Entomortierella parvispora E1425, a Mucoromycotan Fungus Associated with Burkholderiaceae-Related Endosymbiotic Bacteria.</title>
        <authorList>
            <person name="Herlambang A."/>
            <person name="Guo Y."/>
            <person name="Takashima Y."/>
            <person name="Narisawa K."/>
            <person name="Ohta H."/>
            <person name="Nishizawa T."/>
        </authorList>
    </citation>
    <scope>NUCLEOTIDE SEQUENCE</scope>
    <source>
        <strain evidence="5">E1425</strain>
    </source>
</reference>
<dbReference type="CDD" id="cd00102">
    <property type="entry name" value="IPT"/>
    <property type="match status" value="1"/>
</dbReference>